<name>A0A414XXM7_9BACT</name>
<dbReference type="EMBL" id="QRKC01000002">
    <property type="protein sequence ID" value="RHH78680.1"/>
    <property type="molecule type" value="Genomic_DNA"/>
</dbReference>
<evidence type="ECO:0000313" key="8">
    <source>
        <dbReference type="Proteomes" id="UP000285173"/>
    </source>
</evidence>
<dbReference type="EMBL" id="QSEF01000039">
    <property type="protein sequence ID" value="RGZ43315.1"/>
    <property type="molecule type" value="Genomic_DNA"/>
</dbReference>
<keyword evidence="1" id="KW-1133">Transmembrane helix</keyword>
<dbReference type="EMBL" id="WNCR01000018">
    <property type="protein sequence ID" value="MTU31092.1"/>
    <property type="molecule type" value="Genomic_DNA"/>
</dbReference>
<evidence type="ECO:0000313" key="5">
    <source>
        <dbReference type="EMBL" id="RHH78680.1"/>
    </source>
</evidence>
<comment type="caution">
    <text evidence="5">The sequence shown here is derived from an EMBL/GenBank/DDBJ whole genome shotgun (WGS) entry which is preliminary data.</text>
</comment>
<dbReference type="Proteomes" id="UP000437446">
    <property type="component" value="Unassembled WGS sequence"/>
</dbReference>
<keyword evidence="1" id="KW-0812">Transmembrane</keyword>
<dbReference type="RefSeq" id="WP_122121126.1">
    <property type="nucleotide sequence ID" value="NZ_JADNHS010000028.1"/>
</dbReference>
<keyword evidence="1" id="KW-0472">Membrane</keyword>
<evidence type="ECO:0000313" key="7">
    <source>
        <dbReference type="Proteomes" id="UP000283732"/>
    </source>
</evidence>
<dbReference type="AlphaFoldDB" id="A0A414XXM7"/>
<dbReference type="EMBL" id="QSUP01000001">
    <property type="protein sequence ID" value="RGN54414.1"/>
    <property type="molecule type" value="Genomic_DNA"/>
</dbReference>
<accession>A0A414XXM7</accession>
<evidence type="ECO:0000256" key="1">
    <source>
        <dbReference type="SAM" id="Phobius"/>
    </source>
</evidence>
<feature type="transmembrane region" description="Helical" evidence="1">
    <location>
        <begin position="42"/>
        <end position="60"/>
    </location>
</feature>
<gene>
    <name evidence="5" type="ORF">DW191_08510</name>
    <name evidence="4" type="ORF">DW986_18435</name>
    <name evidence="3" type="ORF">DXB61_01760</name>
    <name evidence="2" type="ORF">GMD66_18185</name>
</gene>
<proteinExistence type="predicted"/>
<organism evidence="5 7">
    <name type="scientific">Parabacteroides merdae</name>
    <dbReference type="NCBI Taxonomy" id="46503"/>
    <lineage>
        <taxon>Bacteria</taxon>
        <taxon>Pseudomonadati</taxon>
        <taxon>Bacteroidota</taxon>
        <taxon>Bacteroidia</taxon>
        <taxon>Bacteroidales</taxon>
        <taxon>Tannerellaceae</taxon>
        <taxon>Parabacteroides</taxon>
    </lineage>
</organism>
<evidence type="ECO:0000313" key="4">
    <source>
        <dbReference type="EMBL" id="RGZ43315.1"/>
    </source>
</evidence>
<dbReference type="Proteomes" id="UP000261088">
    <property type="component" value="Unassembled WGS sequence"/>
</dbReference>
<evidence type="ECO:0000313" key="3">
    <source>
        <dbReference type="EMBL" id="RGN54414.1"/>
    </source>
</evidence>
<sequence>MGKNMRMNFFKQRITIVLLLVVGIYSSINEFYFFGKDYYEYLLNTFAGITLLTGIAYLCYPKKKANLENELVLNEYKLVYETESTESQYFISDADAWNTLRKQLATTARGYAVLYIKENCELSIINNTVLAKKRNFDCWKPVCAGQISKDFGEI</sequence>
<protein>
    <submittedName>
        <fullName evidence="5">Uncharacterized protein</fullName>
    </submittedName>
</protein>
<evidence type="ECO:0000313" key="9">
    <source>
        <dbReference type="Proteomes" id="UP000437446"/>
    </source>
</evidence>
<reference evidence="6 7" key="1">
    <citation type="submission" date="2018-08" db="EMBL/GenBank/DDBJ databases">
        <title>A genome reference for cultivated species of the human gut microbiota.</title>
        <authorList>
            <person name="Zou Y."/>
            <person name="Xue W."/>
            <person name="Luo G."/>
        </authorList>
    </citation>
    <scope>NUCLEOTIDE SEQUENCE [LARGE SCALE GENOMIC DNA]</scope>
    <source>
        <strain evidence="5 7">AM16-50</strain>
        <strain evidence="4 8">AM50-15</strain>
        <strain evidence="3 6">OM05-11AA</strain>
    </source>
</reference>
<dbReference type="Proteomes" id="UP000285173">
    <property type="component" value="Unassembled WGS sequence"/>
</dbReference>
<evidence type="ECO:0000313" key="2">
    <source>
        <dbReference type="EMBL" id="MTU31092.1"/>
    </source>
</evidence>
<evidence type="ECO:0000313" key="6">
    <source>
        <dbReference type="Proteomes" id="UP000261088"/>
    </source>
</evidence>
<reference evidence="2 9" key="2">
    <citation type="journal article" date="2019" name="Nat. Med.">
        <title>A library of human gut bacterial isolates paired with longitudinal multiomics data enables mechanistic microbiome research.</title>
        <authorList>
            <person name="Poyet M."/>
            <person name="Groussin M."/>
            <person name="Gibbons S.M."/>
            <person name="Avila-Pacheco J."/>
            <person name="Jiang X."/>
            <person name="Kearney S.M."/>
            <person name="Perrotta A.R."/>
            <person name="Berdy B."/>
            <person name="Zhao S."/>
            <person name="Lieberman T.D."/>
            <person name="Swanson P.K."/>
            <person name="Smith M."/>
            <person name="Roesemann S."/>
            <person name="Alexander J.E."/>
            <person name="Rich S.A."/>
            <person name="Livny J."/>
            <person name="Vlamakis H."/>
            <person name="Clish C."/>
            <person name="Bullock K."/>
            <person name="Deik A."/>
            <person name="Scott J."/>
            <person name="Pierce K.A."/>
            <person name="Xavier R.J."/>
            <person name="Alm E.J."/>
        </authorList>
    </citation>
    <scope>NUCLEOTIDE SEQUENCE [LARGE SCALE GENOMIC DNA]</scope>
    <source>
        <strain evidence="2 9">BIOML-A25</strain>
    </source>
</reference>
<dbReference type="Proteomes" id="UP000283732">
    <property type="component" value="Unassembled WGS sequence"/>
</dbReference>